<dbReference type="AlphaFoldDB" id="A0AAN6Z062"/>
<dbReference type="InterPro" id="IPR035994">
    <property type="entry name" value="Nucleoside_phosphorylase_sf"/>
</dbReference>
<dbReference type="PANTHER" id="PTHR46082:SF6">
    <property type="entry name" value="AAA+ ATPASE DOMAIN-CONTAINING PROTEIN-RELATED"/>
    <property type="match status" value="1"/>
</dbReference>
<dbReference type="InterPro" id="IPR011990">
    <property type="entry name" value="TPR-like_helical_dom_sf"/>
</dbReference>
<dbReference type="EMBL" id="MU853253">
    <property type="protein sequence ID" value="KAK4119139.1"/>
    <property type="molecule type" value="Genomic_DNA"/>
</dbReference>
<evidence type="ECO:0000313" key="3">
    <source>
        <dbReference type="Proteomes" id="UP001302602"/>
    </source>
</evidence>
<name>A0AAN6Z062_9PEZI</name>
<comment type="caution">
    <text evidence="2">The sequence shown here is derived from an EMBL/GenBank/DDBJ whole genome shotgun (WGS) entry which is preliminary data.</text>
</comment>
<dbReference type="PANTHER" id="PTHR46082">
    <property type="entry name" value="ATP/GTP-BINDING PROTEIN-RELATED"/>
    <property type="match status" value="1"/>
</dbReference>
<dbReference type="GO" id="GO:0009116">
    <property type="term" value="P:nucleoside metabolic process"/>
    <property type="evidence" value="ECO:0007669"/>
    <property type="project" value="InterPro"/>
</dbReference>
<keyword evidence="3" id="KW-1185">Reference proteome</keyword>
<organism evidence="2 3">
    <name type="scientific">Parathielavia appendiculata</name>
    <dbReference type="NCBI Taxonomy" id="2587402"/>
    <lineage>
        <taxon>Eukaryota</taxon>
        <taxon>Fungi</taxon>
        <taxon>Dikarya</taxon>
        <taxon>Ascomycota</taxon>
        <taxon>Pezizomycotina</taxon>
        <taxon>Sordariomycetes</taxon>
        <taxon>Sordariomycetidae</taxon>
        <taxon>Sordariales</taxon>
        <taxon>Chaetomiaceae</taxon>
        <taxon>Parathielavia</taxon>
    </lineage>
</organism>
<proteinExistence type="predicted"/>
<reference evidence="2" key="2">
    <citation type="submission" date="2023-05" db="EMBL/GenBank/DDBJ databases">
        <authorList>
            <consortium name="Lawrence Berkeley National Laboratory"/>
            <person name="Steindorff A."/>
            <person name="Hensen N."/>
            <person name="Bonometti L."/>
            <person name="Westerberg I."/>
            <person name="Brannstrom I.O."/>
            <person name="Guillou S."/>
            <person name="Cros-Aarteil S."/>
            <person name="Calhoun S."/>
            <person name="Haridas S."/>
            <person name="Kuo A."/>
            <person name="Mondo S."/>
            <person name="Pangilinan J."/>
            <person name="Riley R."/>
            <person name="Labutti K."/>
            <person name="Andreopoulos B."/>
            <person name="Lipzen A."/>
            <person name="Chen C."/>
            <person name="Yanf M."/>
            <person name="Daum C."/>
            <person name="Ng V."/>
            <person name="Clum A."/>
            <person name="Ohm R."/>
            <person name="Martin F."/>
            <person name="Silar P."/>
            <person name="Natvig D."/>
            <person name="Lalanne C."/>
            <person name="Gautier V."/>
            <person name="Ament-Velasquez S.L."/>
            <person name="Kruys A."/>
            <person name="Hutchinson M.I."/>
            <person name="Powell A.J."/>
            <person name="Barry K."/>
            <person name="Miller A.N."/>
            <person name="Grigoriev I.V."/>
            <person name="Debuchy R."/>
            <person name="Gladieux P."/>
            <person name="Thoren M.H."/>
            <person name="Johannesson H."/>
        </authorList>
    </citation>
    <scope>NUCLEOTIDE SEQUENCE</scope>
    <source>
        <strain evidence="2">CBS 731.68</strain>
    </source>
</reference>
<evidence type="ECO:0000313" key="2">
    <source>
        <dbReference type="EMBL" id="KAK4119139.1"/>
    </source>
</evidence>
<dbReference type="Pfam" id="PF01048">
    <property type="entry name" value="PNP_UDP_1"/>
    <property type="match status" value="1"/>
</dbReference>
<feature type="domain" description="Nucleoside phosphorylase" evidence="1">
    <location>
        <begin position="16"/>
        <end position="317"/>
    </location>
</feature>
<reference evidence="2" key="1">
    <citation type="journal article" date="2023" name="Mol. Phylogenet. Evol.">
        <title>Genome-scale phylogeny and comparative genomics of the fungal order Sordariales.</title>
        <authorList>
            <person name="Hensen N."/>
            <person name="Bonometti L."/>
            <person name="Westerberg I."/>
            <person name="Brannstrom I.O."/>
            <person name="Guillou S."/>
            <person name="Cros-Aarteil S."/>
            <person name="Calhoun S."/>
            <person name="Haridas S."/>
            <person name="Kuo A."/>
            <person name="Mondo S."/>
            <person name="Pangilinan J."/>
            <person name="Riley R."/>
            <person name="LaButti K."/>
            <person name="Andreopoulos B."/>
            <person name="Lipzen A."/>
            <person name="Chen C."/>
            <person name="Yan M."/>
            <person name="Daum C."/>
            <person name="Ng V."/>
            <person name="Clum A."/>
            <person name="Steindorff A."/>
            <person name="Ohm R.A."/>
            <person name="Martin F."/>
            <person name="Silar P."/>
            <person name="Natvig D.O."/>
            <person name="Lalanne C."/>
            <person name="Gautier V."/>
            <person name="Ament-Velasquez S.L."/>
            <person name="Kruys A."/>
            <person name="Hutchinson M.I."/>
            <person name="Powell A.J."/>
            <person name="Barry K."/>
            <person name="Miller A.N."/>
            <person name="Grigoriev I.V."/>
            <person name="Debuchy R."/>
            <person name="Gladieux P."/>
            <person name="Hiltunen Thoren M."/>
            <person name="Johannesson H."/>
        </authorList>
    </citation>
    <scope>NUCLEOTIDE SEQUENCE</scope>
    <source>
        <strain evidence="2">CBS 731.68</strain>
    </source>
</reference>
<protein>
    <recommendedName>
        <fullName evidence="1">Nucleoside phosphorylase domain-containing protein</fullName>
    </recommendedName>
</protein>
<dbReference type="Gene3D" id="3.40.50.1580">
    <property type="entry name" value="Nucleoside phosphorylase domain"/>
    <property type="match status" value="1"/>
</dbReference>
<gene>
    <name evidence="2" type="ORF">N657DRAFT_650562</name>
</gene>
<dbReference type="Pfam" id="PF13424">
    <property type="entry name" value="TPR_12"/>
    <property type="match status" value="2"/>
</dbReference>
<dbReference type="Gene3D" id="3.40.50.300">
    <property type="entry name" value="P-loop containing nucleotide triphosphate hydrolases"/>
    <property type="match status" value="1"/>
</dbReference>
<dbReference type="InterPro" id="IPR053137">
    <property type="entry name" value="NLR-like"/>
</dbReference>
<dbReference type="Gene3D" id="1.25.40.10">
    <property type="entry name" value="Tetratricopeptide repeat domain"/>
    <property type="match status" value="4"/>
</dbReference>
<accession>A0AAN6Z062</accession>
<dbReference type="SUPFAM" id="SSF53167">
    <property type="entry name" value="Purine and uridine phosphorylases"/>
    <property type="match status" value="1"/>
</dbReference>
<sequence length="1280" mass="142772">MNPTGPRRPATRAGFEIAVICALPIEADAVDALFDHHWDDDGPPYDKAAGDPNAYSAGAVGRHNVVLAHMPGMGKASAAAVAAHCRASFLNIKLALIVGVCGVVPFRPGSSGASETVLGDVIVSDSVVQYDLGRRLPKQFEPKDTLLDALGRPNTEIRALLAKLKGLRGRKMLQGKMADYMDVLQDEPELAAMYPGATQDRLFEATYRHIADGMSCEECGCDGKLVPRTRLEQGDGQPAVHFGLIASGDTVMKSGEDRDNIARQAGVIGFEMEGAGVWDVFPCVVIKGACDYADSHKNKAWQRYAAATAAACMKAFLGYCVPSVPGSLPLPEQPTGPWFLVPYTENMTFIGRESILNQLQQQLLGPAPKIALFGLGGVGKTQIALAYIYWLRRTRPEVSVFWVHASNAERFRQAYASIAQECQVPGYDDPKADVLLLVKAWLERNDCGQWLMVIDNADDMQLFFGQHMGPVNASSSSHKEGLGRYLPECRHGTILVTTRNKQAGSRLTKGKRPIEVEKMDEGETDRLLRAHLNGISVDFSESSAFSVRLEHLPLALVQAAAFIQENTIDVGQYLELLENSDQDLVDLLSEEFEIDGRDSETPRAVAETWILSFEQIQRQNAFTGELLSLMSPFDRQAIPLEFLSRYSEQRGQEQTGGIQLTKALGVLKAFSFVVEEKDHGLDMHRLVQLVTRKWLVKNGRMRHFSGQALLVVSHCYPFGRYENWAKCSAYLAHAYALLGGEGTGSRDEKAGRATLLHSIAGFFMSRGQWKDAERFQAEAVELREEVLGADHPGTLISIGNLALIYQNQGRWEEAEKLEVQVMETFKTKLGANHPDTLASMGNLASTYRNQGRWKEAEKLEVQVMETHKTKFGPDHPDTLISIGNLALTYKDQGQWGEAEKLEVQGRWKEAEKLEVQVMETRKTKLGPDHPDTLISIGNLAFTYKNHGRWEEAEKLEVQVMETRKTKFGPDHPHTLASISHLASTYRNQGRWEEAEKLEVQGRWEEAEKLEVQVIETFKTKLGANHPHTLTSMGNLASTYRNQGRWKEAEKLEVQVIETFKTKLGPDHPNTLITIGNLALTYKDQGQWEEAEKLEVQVMETRKTKLGPDHPDTLITMGNLAWTYKSQGRWEEAVKLEVQVMETFKTKLGANHPCTLTSMGNLASTYRKQGRWEEAEKLEVQVIETFKTKLGANHPHALTSMGNLASTYRNQGRWNEAEKLEVQVMETRKTKLGPDHPDTLISIGNLALTYKSQGRWEEAEKLEVQVMETRKTKFGPIIPTR</sequence>
<dbReference type="InterPro" id="IPR027417">
    <property type="entry name" value="P-loop_NTPase"/>
</dbReference>
<dbReference type="SUPFAM" id="SSF52540">
    <property type="entry name" value="P-loop containing nucleoside triphosphate hydrolases"/>
    <property type="match status" value="1"/>
</dbReference>
<dbReference type="Proteomes" id="UP001302602">
    <property type="component" value="Unassembled WGS sequence"/>
</dbReference>
<dbReference type="SUPFAM" id="SSF48452">
    <property type="entry name" value="TPR-like"/>
    <property type="match status" value="4"/>
</dbReference>
<dbReference type="PRINTS" id="PR00381">
    <property type="entry name" value="KINESINLIGHT"/>
</dbReference>
<dbReference type="GO" id="GO:0003824">
    <property type="term" value="F:catalytic activity"/>
    <property type="evidence" value="ECO:0007669"/>
    <property type="project" value="InterPro"/>
</dbReference>
<evidence type="ECO:0000259" key="1">
    <source>
        <dbReference type="Pfam" id="PF01048"/>
    </source>
</evidence>
<dbReference type="RefSeq" id="XP_062642912.1">
    <property type="nucleotide sequence ID" value="XM_062793971.1"/>
</dbReference>
<dbReference type="GeneID" id="87830740"/>
<dbReference type="Pfam" id="PF13374">
    <property type="entry name" value="TPR_10"/>
    <property type="match status" value="10"/>
</dbReference>
<dbReference type="InterPro" id="IPR000845">
    <property type="entry name" value="Nucleoside_phosphorylase_d"/>
</dbReference>